<feature type="domain" description="Anti-bacteriophage protein A/HamA C-terminal" evidence="1">
    <location>
        <begin position="19"/>
        <end position="299"/>
    </location>
</feature>
<accession>A0A9D1EZ41</accession>
<reference evidence="2" key="2">
    <citation type="journal article" date="2021" name="PeerJ">
        <title>Extensive microbial diversity within the chicken gut microbiome revealed by metagenomics and culture.</title>
        <authorList>
            <person name="Gilroy R."/>
            <person name="Ravi A."/>
            <person name="Getino M."/>
            <person name="Pursley I."/>
            <person name="Horton D.L."/>
            <person name="Alikhan N.F."/>
            <person name="Baker D."/>
            <person name="Gharbi K."/>
            <person name="Hall N."/>
            <person name="Watson M."/>
            <person name="Adriaenssens E.M."/>
            <person name="Foster-Nyarko E."/>
            <person name="Jarju S."/>
            <person name="Secka A."/>
            <person name="Antonio M."/>
            <person name="Oren A."/>
            <person name="Chaudhuri R.R."/>
            <person name="La Ragione R."/>
            <person name="Hildebrand F."/>
            <person name="Pallen M.J."/>
        </authorList>
    </citation>
    <scope>NUCLEOTIDE SEQUENCE</scope>
    <source>
        <strain evidence="2">6276</strain>
    </source>
</reference>
<comment type="caution">
    <text evidence="2">The sequence shown here is derived from an EMBL/GenBank/DDBJ whole genome shotgun (WGS) entry which is preliminary data.</text>
</comment>
<evidence type="ECO:0000313" key="3">
    <source>
        <dbReference type="Proteomes" id="UP000823928"/>
    </source>
</evidence>
<dbReference type="Proteomes" id="UP000823928">
    <property type="component" value="Unassembled WGS sequence"/>
</dbReference>
<dbReference type="EMBL" id="DVIU01000151">
    <property type="protein sequence ID" value="HIS36488.1"/>
    <property type="molecule type" value="Genomic_DNA"/>
</dbReference>
<protein>
    <submittedName>
        <fullName evidence="2">DUF1837 domain-containing protein</fullName>
    </submittedName>
</protein>
<dbReference type="AlphaFoldDB" id="A0A9D1EZ41"/>
<gene>
    <name evidence="2" type="ORF">IAC10_07645</name>
</gene>
<reference evidence="2" key="1">
    <citation type="submission" date="2020-10" db="EMBL/GenBank/DDBJ databases">
        <authorList>
            <person name="Gilroy R."/>
        </authorList>
    </citation>
    <scope>NUCLEOTIDE SEQUENCE</scope>
    <source>
        <strain evidence="2">6276</strain>
    </source>
</reference>
<name>A0A9D1EZ41_9BACT</name>
<organism evidence="2 3">
    <name type="scientific">Candidatus Scatousia excrementigallinarum</name>
    <dbReference type="NCBI Taxonomy" id="2840935"/>
    <lineage>
        <taxon>Bacteria</taxon>
        <taxon>Candidatus Scatousia</taxon>
    </lineage>
</organism>
<evidence type="ECO:0000259" key="1">
    <source>
        <dbReference type="Pfam" id="PF08878"/>
    </source>
</evidence>
<dbReference type="InterPro" id="IPR014976">
    <property type="entry name" value="AbpA_HamA_C"/>
</dbReference>
<sequence length="307" mass="35354">MLQTTVKNAKEEFDRVFIELGHDSKLEIANKNEVRFFMLDIKNNQYSYYEMFSILHSNLGRYALSRKEFQKDPETAISRGISRFHEVKGSGTGAGGEIGELLLYLFLETVLGAPKLLSKMELKGTRNQYNYNADAVHYFTYKNEYGQHNQLILCESKLIGDFSRAIKDAFDSLTTSIGNKEFDLSLISTEMFKESFSEEEANDIIKQIVPNATDDFKNDIIKETAAGIFIGYDKPIIEQGDSLVVRKQTAENIKKEIPNMVKKINKQIEKYNLKGMSFYIYLLPFNDVDKDRAKIMEQLLTRISYKE</sequence>
<proteinExistence type="predicted"/>
<dbReference type="Pfam" id="PF08878">
    <property type="entry name" value="HamA"/>
    <property type="match status" value="1"/>
</dbReference>
<evidence type="ECO:0000313" key="2">
    <source>
        <dbReference type="EMBL" id="HIS36488.1"/>
    </source>
</evidence>